<keyword evidence="3" id="KW-1185">Reference proteome</keyword>
<evidence type="ECO:0000313" key="2">
    <source>
        <dbReference type="EMBL" id="KAJ1090369.1"/>
    </source>
</evidence>
<sequence length="98" mass="10170">MAHCLSRGALFSPVSAAGPHRATHSRRSKSTFATYPGRRGADPRGPGPIPLRTAPGTRHQALLLHGAPQLPSTLLNQAPPAVKHPCGIGLAGRDAELS</sequence>
<comment type="caution">
    <text evidence="2">The sequence shown here is derived from an EMBL/GenBank/DDBJ whole genome shotgun (WGS) entry which is preliminary data.</text>
</comment>
<dbReference type="Proteomes" id="UP001066276">
    <property type="component" value="Chromosome 11"/>
</dbReference>
<dbReference type="AlphaFoldDB" id="A0AAV7LH88"/>
<accession>A0AAV7LH88</accession>
<gene>
    <name evidence="2" type="ORF">NDU88_003502</name>
</gene>
<evidence type="ECO:0000256" key="1">
    <source>
        <dbReference type="SAM" id="MobiDB-lite"/>
    </source>
</evidence>
<organism evidence="2 3">
    <name type="scientific">Pleurodeles waltl</name>
    <name type="common">Iberian ribbed newt</name>
    <dbReference type="NCBI Taxonomy" id="8319"/>
    <lineage>
        <taxon>Eukaryota</taxon>
        <taxon>Metazoa</taxon>
        <taxon>Chordata</taxon>
        <taxon>Craniata</taxon>
        <taxon>Vertebrata</taxon>
        <taxon>Euteleostomi</taxon>
        <taxon>Amphibia</taxon>
        <taxon>Batrachia</taxon>
        <taxon>Caudata</taxon>
        <taxon>Salamandroidea</taxon>
        <taxon>Salamandridae</taxon>
        <taxon>Pleurodelinae</taxon>
        <taxon>Pleurodeles</taxon>
    </lineage>
</organism>
<feature type="region of interest" description="Disordered" evidence="1">
    <location>
        <begin position="13"/>
        <end position="59"/>
    </location>
</feature>
<dbReference type="EMBL" id="JANPWB010000015">
    <property type="protein sequence ID" value="KAJ1090369.1"/>
    <property type="molecule type" value="Genomic_DNA"/>
</dbReference>
<reference evidence="2" key="1">
    <citation type="journal article" date="2022" name="bioRxiv">
        <title>Sequencing and chromosome-scale assembly of the giantPleurodeles waltlgenome.</title>
        <authorList>
            <person name="Brown T."/>
            <person name="Elewa A."/>
            <person name="Iarovenko S."/>
            <person name="Subramanian E."/>
            <person name="Araus A.J."/>
            <person name="Petzold A."/>
            <person name="Susuki M."/>
            <person name="Suzuki K.-i.T."/>
            <person name="Hayashi T."/>
            <person name="Toyoda A."/>
            <person name="Oliveira C."/>
            <person name="Osipova E."/>
            <person name="Leigh N.D."/>
            <person name="Simon A."/>
            <person name="Yun M.H."/>
        </authorList>
    </citation>
    <scope>NUCLEOTIDE SEQUENCE</scope>
    <source>
        <strain evidence="2">20211129_DDA</strain>
        <tissue evidence="2">Liver</tissue>
    </source>
</reference>
<protein>
    <submittedName>
        <fullName evidence="2">Uncharacterized protein</fullName>
    </submittedName>
</protein>
<name>A0AAV7LH88_PLEWA</name>
<proteinExistence type="predicted"/>
<evidence type="ECO:0000313" key="3">
    <source>
        <dbReference type="Proteomes" id="UP001066276"/>
    </source>
</evidence>